<name>Q0GXT7_9CAUD</name>
<dbReference type="KEGG" id="vg:5130582"/>
<evidence type="ECO:0000313" key="2">
    <source>
        <dbReference type="Proteomes" id="UP000001250"/>
    </source>
</evidence>
<accession>Q0GXT7</accession>
<reference evidence="1 2" key="1">
    <citation type="journal article" date="2006" name="J. Bacteriol.">
        <title>Genome sequence and global gene expression of Q54, a new phage species linking the 936 and c2 phage species of Lactococcus lactis.</title>
        <authorList>
            <person name="Fortier L.C."/>
            <person name="Bransi A."/>
            <person name="Moineau S."/>
        </authorList>
    </citation>
    <scope>NUCLEOTIDE SEQUENCE</scope>
</reference>
<evidence type="ECO:0000313" key="1">
    <source>
        <dbReference type="EMBL" id="ABF22589.1"/>
    </source>
</evidence>
<sequence>MKVSELIEKLKEMPQDLNVMLFDHEYWQHYPIKNAEVTKEEYDTTKNEIVEIN</sequence>
<protein>
    <submittedName>
        <fullName evidence="1">Uncharacterized protein</fullName>
    </submittedName>
</protein>
<keyword evidence="2" id="KW-1185">Reference proteome</keyword>
<organism evidence="1 2">
    <name type="scientific">Lactococcus phage Q54</name>
    <dbReference type="NCBI Taxonomy" id="382685"/>
    <lineage>
        <taxon>Viruses</taxon>
        <taxon>Duplodnaviria</taxon>
        <taxon>Heunggongvirae</taxon>
        <taxon>Uroviricota</taxon>
        <taxon>Caudoviricetes</taxon>
        <taxon>Questintvirus</taxon>
        <taxon>Questintvirus Q54</taxon>
    </lineage>
</organism>
<dbReference type="EMBL" id="DQ490056">
    <property type="protein sequence ID" value="ABF22589.1"/>
    <property type="molecule type" value="Genomic_DNA"/>
</dbReference>
<dbReference type="Proteomes" id="UP000001250">
    <property type="component" value="Segment"/>
</dbReference>
<dbReference type="RefSeq" id="YP_762604.1">
    <property type="nucleotide sequence ID" value="NC_008364.1"/>
</dbReference>
<proteinExistence type="predicted"/>
<dbReference type="GeneID" id="5130582"/>